<comment type="similarity">
    <text evidence="1">Belongs to the LOB domain-containing protein family.</text>
</comment>
<dbReference type="PROSITE" id="PS50891">
    <property type="entry name" value="LOB"/>
    <property type="match status" value="1"/>
</dbReference>
<organism evidence="4 5">
    <name type="scientific">Urochloa decumbens</name>
    <dbReference type="NCBI Taxonomy" id="240449"/>
    <lineage>
        <taxon>Eukaryota</taxon>
        <taxon>Viridiplantae</taxon>
        <taxon>Streptophyta</taxon>
        <taxon>Embryophyta</taxon>
        <taxon>Tracheophyta</taxon>
        <taxon>Spermatophyta</taxon>
        <taxon>Magnoliopsida</taxon>
        <taxon>Liliopsida</taxon>
        <taxon>Poales</taxon>
        <taxon>Poaceae</taxon>
        <taxon>PACMAD clade</taxon>
        <taxon>Panicoideae</taxon>
        <taxon>Panicodae</taxon>
        <taxon>Paniceae</taxon>
        <taxon>Melinidinae</taxon>
        <taxon>Urochloa</taxon>
    </lineage>
</organism>
<evidence type="ECO:0000259" key="3">
    <source>
        <dbReference type="PROSITE" id="PS50891"/>
    </source>
</evidence>
<feature type="domain" description="LOB" evidence="3">
    <location>
        <begin position="19"/>
        <end position="124"/>
    </location>
</feature>
<name>A0ABC9FJH4_9POAL</name>
<dbReference type="InterPro" id="IPR004883">
    <property type="entry name" value="LOB"/>
</dbReference>
<gene>
    <name evidence="4" type="ORF">URODEC1_LOCUS106339</name>
</gene>
<protein>
    <recommendedName>
        <fullName evidence="3">LOB domain-containing protein</fullName>
    </recommendedName>
</protein>
<dbReference type="Pfam" id="PF03195">
    <property type="entry name" value="LOB"/>
    <property type="match status" value="1"/>
</dbReference>
<evidence type="ECO:0000313" key="5">
    <source>
        <dbReference type="Proteomes" id="UP001497457"/>
    </source>
</evidence>
<feature type="compositionally biased region" description="Basic and acidic residues" evidence="2">
    <location>
        <begin position="226"/>
        <end position="244"/>
    </location>
</feature>
<dbReference type="Proteomes" id="UP001497457">
    <property type="component" value="Chromosome 6rd"/>
</dbReference>
<dbReference type="AlphaFoldDB" id="A0ABC9FJH4"/>
<feature type="compositionally biased region" description="Low complexity" evidence="2">
    <location>
        <begin position="642"/>
        <end position="652"/>
    </location>
</feature>
<dbReference type="EMBL" id="OZ075116">
    <property type="protein sequence ID" value="CAL5076765.1"/>
    <property type="molecule type" value="Genomic_DNA"/>
</dbReference>
<dbReference type="PANTHER" id="PTHR31301:SF116">
    <property type="entry name" value="DOMAIN PROTEIN 12, PUTATIVE, EXPRESSED-RELATED"/>
    <property type="match status" value="1"/>
</dbReference>
<dbReference type="PANTHER" id="PTHR31301">
    <property type="entry name" value="LOB DOMAIN-CONTAINING PROTEIN 4-RELATED"/>
    <property type="match status" value="1"/>
</dbReference>
<feature type="region of interest" description="Disordered" evidence="2">
    <location>
        <begin position="186"/>
        <end position="260"/>
    </location>
</feature>
<keyword evidence="5" id="KW-1185">Reference proteome</keyword>
<accession>A0ABC9FJH4</accession>
<feature type="compositionally biased region" description="Polar residues" evidence="2">
    <location>
        <begin position="659"/>
        <end position="676"/>
    </location>
</feature>
<feature type="region of interest" description="Disordered" evidence="2">
    <location>
        <begin position="641"/>
        <end position="676"/>
    </location>
</feature>
<reference evidence="5" key="1">
    <citation type="submission" date="2024-06" db="EMBL/GenBank/DDBJ databases">
        <authorList>
            <person name="Ryan C."/>
        </authorList>
    </citation>
    <scope>NUCLEOTIDE SEQUENCE [LARGE SCALE GENOMIC DNA]</scope>
</reference>
<reference evidence="4 5" key="2">
    <citation type="submission" date="2024-10" db="EMBL/GenBank/DDBJ databases">
        <authorList>
            <person name="Ryan C."/>
        </authorList>
    </citation>
    <scope>NUCLEOTIDE SEQUENCE [LARGE SCALE GENOMIC DNA]</scope>
</reference>
<proteinExistence type="inferred from homology"/>
<evidence type="ECO:0000256" key="1">
    <source>
        <dbReference type="ARBA" id="ARBA00005474"/>
    </source>
</evidence>
<evidence type="ECO:0000256" key="2">
    <source>
        <dbReference type="SAM" id="MobiDB-lite"/>
    </source>
</evidence>
<sequence>MPLPEDEAEAAAAQAAQQTPCAGCRTLRRRCVPGCVFAPYFPADGGDDPSRFAAVHRVFGASNAARMLADVAPPEDRRRAAETLVEEARARLRDPALGCLSYVAILQMLNERAREQVAAVRAEIAAEFGDVAAAQPVDVAAAPPEVRAEAKEQAGRALAHAREQDAKLLAARRAADLEWWQQHRHAAKRASEGSGGRWKKNRDTNEQVPAETENTAAAGESSIEQTAEKQESLGGNEHPRRETAETQDPAPAGKAAREEVLAASEQIPVAAATPAPPHHVSAAKQLAGEGTSFLDGDQLAALEALAKRMDTIIRWRAAAAGQQCHGDPAAARYASMGLDVTPDAQEEEEAAAAAAEAAASNQDLMMMMLAQQLAEAGAVEQGMAMQLLAAGAAQYGNLAAQYDDDVKLDDVTLVHGHQDMRQQMTVAAAAAAGEIAGEQGMAVCRAAAAELAAGQEMTQLARAQYAQTEHDVTLGQAIVQQMVQAQQLAGAAKVAGEQGIMPHAATAEFAGEQDKDMALLLQVAAALQNPVAQYSETGLDTSLGQGQGHPYGHRPAVEEFAGEQGMIMQQLANAVGVAGEPNAATTTQQVAAAYKDGEQGSGHGAAAAFQPPELAKAVGFRIEQQTPPQVETGRALGLQMDSSLLPPSLPSLGQPHAQVAQQQSTDGGDEGQSSDLTAYVYY</sequence>
<evidence type="ECO:0000313" key="4">
    <source>
        <dbReference type="EMBL" id="CAL5076765.1"/>
    </source>
</evidence>